<evidence type="ECO:0000313" key="3">
    <source>
        <dbReference type="EMBL" id="TCZ80128.1"/>
    </source>
</evidence>
<dbReference type="InterPro" id="IPR007138">
    <property type="entry name" value="ABM_dom"/>
</dbReference>
<feature type="transmembrane region" description="Helical" evidence="1">
    <location>
        <begin position="133"/>
        <end position="156"/>
    </location>
</feature>
<sequence>MKQEGITDGVTHTGNTMDAGGPVTTIVTWKIQEGRENQFEAWRHEIEAASTKFPGHLGVNLIVPNNRSREYTVIFRFDTYEHLRAWQESDIRRDLLKKAERFQATNPIYKTESSLAYWFVTPKTPVPPPKWKMSIVTVLGVWPLSILVPMVIGPIIKNMNPILSAFCVSVCIVSLLSWVVMPILAKIFHPWLQNNRK</sequence>
<dbReference type="SUPFAM" id="SSF54909">
    <property type="entry name" value="Dimeric alpha+beta barrel"/>
    <property type="match status" value="1"/>
</dbReference>
<evidence type="ECO:0000256" key="1">
    <source>
        <dbReference type="SAM" id="Phobius"/>
    </source>
</evidence>
<dbReference type="Gene3D" id="3.30.70.100">
    <property type="match status" value="1"/>
</dbReference>
<keyword evidence="1" id="KW-1133">Transmembrane helix</keyword>
<gene>
    <name evidence="3" type="ORF">E0485_04560</name>
</gene>
<keyword evidence="4" id="KW-1185">Reference proteome</keyword>
<dbReference type="EMBL" id="SKFG01000002">
    <property type="protein sequence ID" value="TCZ80128.1"/>
    <property type="molecule type" value="Genomic_DNA"/>
</dbReference>
<dbReference type="AlphaFoldDB" id="A0A4R4EP28"/>
<feature type="transmembrane region" description="Helical" evidence="1">
    <location>
        <begin position="162"/>
        <end position="188"/>
    </location>
</feature>
<evidence type="ECO:0000259" key="2">
    <source>
        <dbReference type="Pfam" id="PF03992"/>
    </source>
</evidence>
<accession>A0A4R4EP28</accession>
<keyword evidence="1" id="KW-0472">Membrane</keyword>
<reference evidence="3 4" key="1">
    <citation type="submission" date="2019-03" db="EMBL/GenBank/DDBJ databases">
        <authorList>
            <person name="Kim M.K.M."/>
        </authorList>
    </citation>
    <scope>NUCLEOTIDE SEQUENCE [LARGE SCALE GENOMIC DNA]</scope>
    <source>
        <strain evidence="3 4">18JY21-1</strain>
    </source>
</reference>
<organism evidence="3 4">
    <name type="scientific">Paenibacillus albiflavus</name>
    <dbReference type="NCBI Taxonomy" id="2545760"/>
    <lineage>
        <taxon>Bacteria</taxon>
        <taxon>Bacillati</taxon>
        <taxon>Bacillota</taxon>
        <taxon>Bacilli</taxon>
        <taxon>Bacillales</taxon>
        <taxon>Paenibacillaceae</taxon>
        <taxon>Paenibacillus</taxon>
    </lineage>
</organism>
<keyword evidence="1" id="KW-0812">Transmembrane</keyword>
<dbReference type="PANTHER" id="PTHR40057">
    <property type="entry name" value="SLR1162 PROTEIN"/>
    <property type="match status" value="1"/>
</dbReference>
<feature type="domain" description="ABM" evidence="2">
    <location>
        <begin position="22"/>
        <end position="93"/>
    </location>
</feature>
<name>A0A4R4EP28_9BACL</name>
<dbReference type="OrthoDB" id="1494254at2"/>
<dbReference type="InterPro" id="IPR038762">
    <property type="entry name" value="ABM_predict"/>
</dbReference>
<evidence type="ECO:0000313" key="4">
    <source>
        <dbReference type="Proteomes" id="UP000295418"/>
    </source>
</evidence>
<protein>
    <recommendedName>
        <fullName evidence="2">ABM domain-containing protein</fullName>
    </recommendedName>
</protein>
<proteinExistence type="predicted"/>
<dbReference type="InterPro" id="IPR011008">
    <property type="entry name" value="Dimeric_a/b-barrel"/>
</dbReference>
<dbReference type="PANTHER" id="PTHR40057:SF1">
    <property type="entry name" value="SLR1162 PROTEIN"/>
    <property type="match status" value="1"/>
</dbReference>
<dbReference type="Proteomes" id="UP000295418">
    <property type="component" value="Unassembled WGS sequence"/>
</dbReference>
<dbReference type="Pfam" id="PF03992">
    <property type="entry name" value="ABM"/>
    <property type="match status" value="1"/>
</dbReference>
<comment type="caution">
    <text evidence="3">The sequence shown here is derived from an EMBL/GenBank/DDBJ whole genome shotgun (WGS) entry which is preliminary data.</text>
</comment>
<dbReference type="RefSeq" id="WP_132416774.1">
    <property type="nucleotide sequence ID" value="NZ_SKFG01000002.1"/>
</dbReference>